<evidence type="ECO:0000256" key="6">
    <source>
        <dbReference type="ARBA" id="ARBA00022777"/>
    </source>
</evidence>
<evidence type="ECO:0000256" key="3">
    <source>
        <dbReference type="ARBA" id="ARBA00013596"/>
    </source>
</evidence>
<protein>
    <recommendedName>
        <fullName evidence="3 11">1-phosphofructokinase</fullName>
        <shortName evidence="11">Fru1PK</shortName>
        <ecNumber evidence="2 11">2.7.1.56</ecNumber>
    </recommendedName>
    <alternativeName>
        <fullName evidence="8 11">Fructose 1-phosphate kinase</fullName>
    </alternativeName>
</protein>
<dbReference type="PANTHER" id="PTHR46566:SF5">
    <property type="entry name" value="1-PHOSPHOFRUCTOKINASE"/>
    <property type="match status" value="1"/>
</dbReference>
<gene>
    <name evidence="13" type="primary">pfkB</name>
    <name evidence="13" type="ORF">ACFOVU_20660</name>
</gene>
<proteinExistence type="inferred from homology"/>
<dbReference type="NCBIfam" id="TIGR03828">
    <property type="entry name" value="pfkB"/>
    <property type="match status" value="1"/>
</dbReference>
<dbReference type="PIRSF" id="PIRSF000535">
    <property type="entry name" value="1PFK/6PFK/LacC"/>
    <property type="match status" value="1"/>
</dbReference>
<evidence type="ECO:0000256" key="10">
    <source>
        <dbReference type="PIRNR" id="PIRNR000535"/>
    </source>
</evidence>
<evidence type="ECO:0000313" key="14">
    <source>
        <dbReference type="Proteomes" id="UP001595847"/>
    </source>
</evidence>
<dbReference type="InterPro" id="IPR017583">
    <property type="entry name" value="Tagatose/fructose_Pkinase"/>
</dbReference>
<evidence type="ECO:0000256" key="9">
    <source>
        <dbReference type="ARBA" id="ARBA00047745"/>
    </source>
</evidence>
<evidence type="ECO:0000256" key="7">
    <source>
        <dbReference type="ARBA" id="ARBA00022840"/>
    </source>
</evidence>
<dbReference type="RefSeq" id="WP_378536131.1">
    <property type="nucleotide sequence ID" value="NZ_JBHSBH010000013.1"/>
</dbReference>
<evidence type="ECO:0000313" key="13">
    <source>
        <dbReference type="EMBL" id="MFC3998350.1"/>
    </source>
</evidence>
<dbReference type="InterPro" id="IPR011611">
    <property type="entry name" value="PfkB_dom"/>
</dbReference>
<evidence type="ECO:0000256" key="8">
    <source>
        <dbReference type="ARBA" id="ARBA00032802"/>
    </source>
</evidence>
<accession>A0ABV8FQ96</accession>
<reference evidence="14" key="1">
    <citation type="journal article" date="2019" name="Int. J. Syst. Evol. Microbiol.">
        <title>The Global Catalogue of Microorganisms (GCM) 10K type strain sequencing project: providing services to taxonomists for standard genome sequencing and annotation.</title>
        <authorList>
            <consortium name="The Broad Institute Genomics Platform"/>
            <consortium name="The Broad Institute Genome Sequencing Center for Infectious Disease"/>
            <person name="Wu L."/>
            <person name="Ma J."/>
        </authorList>
    </citation>
    <scope>NUCLEOTIDE SEQUENCE [LARGE SCALE GENOMIC DNA]</scope>
    <source>
        <strain evidence="14">TBRC 1826</strain>
    </source>
</reference>
<dbReference type="Gene3D" id="3.40.1190.20">
    <property type="match status" value="1"/>
</dbReference>
<dbReference type="SUPFAM" id="SSF53613">
    <property type="entry name" value="Ribokinase-like"/>
    <property type="match status" value="1"/>
</dbReference>
<evidence type="ECO:0000256" key="1">
    <source>
        <dbReference type="ARBA" id="ARBA00010688"/>
    </source>
</evidence>
<dbReference type="InterPro" id="IPR029056">
    <property type="entry name" value="Ribokinase-like"/>
</dbReference>
<dbReference type="EMBL" id="JBHSBH010000013">
    <property type="protein sequence ID" value="MFC3998350.1"/>
    <property type="molecule type" value="Genomic_DNA"/>
</dbReference>
<dbReference type="Proteomes" id="UP001595847">
    <property type="component" value="Unassembled WGS sequence"/>
</dbReference>
<sequence>MILTVTPNPSVDRTLEVGALLRGGVVRVEGARTQPGGKGVNVSRVLRRHGEDTTAVLPVGGSGGGRLSTLLADQGVSAVTVPIATATRSNITIAESDGITTKLNLPGPALTDAETDTLLGAVDAELERGPRWLVGAGSLPTGVAADFYPRLVRLAARHGVPVAIDTSGVPLEAAARQGGTALLKPNHEELAELLGRELPTIGDVTDAAREVLAWGNTAVLATLGAHGALLVTGDGTWWAGGAAVTPRSTVGAGDCALAGYLHTDGPPGERLRRAVAWGAAAVGLPGTTVPGPGDIDIDAVESVTGPGRELLVKEL</sequence>
<comment type="catalytic activity">
    <reaction evidence="9 11">
        <text>beta-D-fructose 1-phosphate + ATP = beta-D-fructose 1,6-bisphosphate + ADP + H(+)</text>
        <dbReference type="Rhea" id="RHEA:14213"/>
        <dbReference type="ChEBI" id="CHEBI:15378"/>
        <dbReference type="ChEBI" id="CHEBI:30616"/>
        <dbReference type="ChEBI" id="CHEBI:32966"/>
        <dbReference type="ChEBI" id="CHEBI:138881"/>
        <dbReference type="ChEBI" id="CHEBI:456216"/>
        <dbReference type="EC" id="2.7.1.56"/>
    </reaction>
</comment>
<keyword evidence="14" id="KW-1185">Reference proteome</keyword>
<comment type="caution">
    <text evidence="13">The sequence shown here is derived from an EMBL/GenBank/DDBJ whole genome shotgun (WGS) entry which is preliminary data.</text>
</comment>
<keyword evidence="7 11" id="KW-0067">ATP-binding</keyword>
<dbReference type="InterPro" id="IPR022463">
    <property type="entry name" value="1-PFruKinase"/>
</dbReference>
<evidence type="ECO:0000256" key="11">
    <source>
        <dbReference type="RuleBase" id="RU369061"/>
    </source>
</evidence>
<comment type="similarity">
    <text evidence="1 11">Belongs to the carbohydrate kinase PfkB family.</text>
</comment>
<dbReference type="PANTHER" id="PTHR46566">
    <property type="entry name" value="1-PHOSPHOFRUCTOKINASE-RELATED"/>
    <property type="match status" value="1"/>
</dbReference>
<dbReference type="PROSITE" id="PS00583">
    <property type="entry name" value="PFKB_KINASES_1"/>
    <property type="match status" value="1"/>
</dbReference>
<dbReference type="GO" id="GO:0008662">
    <property type="term" value="F:1-phosphofructokinase activity"/>
    <property type="evidence" value="ECO:0007669"/>
    <property type="project" value="UniProtKB-EC"/>
</dbReference>
<evidence type="ECO:0000256" key="4">
    <source>
        <dbReference type="ARBA" id="ARBA00022679"/>
    </source>
</evidence>
<dbReference type="EC" id="2.7.1.56" evidence="2 11"/>
<dbReference type="InterPro" id="IPR002173">
    <property type="entry name" value="Carboh/pur_kinase_PfkB_CS"/>
</dbReference>
<feature type="domain" description="Carbohydrate kinase PfkB" evidence="12">
    <location>
        <begin position="20"/>
        <end position="289"/>
    </location>
</feature>
<keyword evidence="6 11" id="KW-0418">Kinase</keyword>
<dbReference type="CDD" id="cd01164">
    <property type="entry name" value="FruK_PfkB_like"/>
    <property type="match status" value="1"/>
</dbReference>
<comment type="function">
    <text evidence="11">Catalyzes the ATP-dependent phosphorylation of fructose-l-phosphate to fructose-l,6-bisphosphate.</text>
</comment>
<evidence type="ECO:0000259" key="12">
    <source>
        <dbReference type="Pfam" id="PF00294"/>
    </source>
</evidence>
<evidence type="ECO:0000256" key="2">
    <source>
        <dbReference type="ARBA" id="ARBA00012131"/>
    </source>
</evidence>
<dbReference type="Pfam" id="PF00294">
    <property type="entry name" value="PfkB"/>
    <property type="match status" value="1"/>
</dbReference>
<dbReference type="NCBIfam" id="TIGR03168">
    <property type="entry name" value="1-PFK"/>
    <property type="match status" value="1"/>
</dbReference>
<keyword evidence="4 10" id="KW-0808">Transferase</keyword>
<evidence type="ECO:0000256" key="5">
    <source>
        <dbReference type="ARBA" id="ARBA00022741"/>
    </source>
</evidence>
<name>A0ABV8FQ96_9ACTN</name>
<organism evidence="13 14">
    <name type="scientific">Nocardiopsis sediminis</name>
    <dbReference type="NCBI Taxonomy" id="1778267"/>
    <lineage>
        <taxon>Bacteria</taxon>
        <taxon>Bacillati</taxon>
        <taxon>Actinomycetota</taxon>
        <taxon>Actinomycetes</taxon>
        <taxon>Streptosporangiales</taxon>
        <taxon>Nocardiopsidaceae</taxon>
        <taxon>Nocardiopsis</taxon>
    </lineage>
</organism>
<keyword evidence="5 11" id="KW-0547">Nucleotide-binding</keyword>